<organism evidence="3 4">
    <name type="scientific">Halalkalibacter okhensis</name>
    <dbReference type="NCBI Taxonomy" id="333138"/>
    <lineage>
        <taxon>Bacteria</taxon>
        <taxon>Bacillati</taxon>
        <taxon>Bacillota</taxon>
        <taxon>Bacilli</taxon>
        <taxon>Bacillales</taxon>
        <taxon>Bacillaceae</taxon>
        <taxon>Halalkalibacter</taxon>
    </lineage>
</organism>
<dbReference type="InterPro" id="IPR020845">
    <property type="entry name" value="AMP-binding_CS"/>
</dbReference>
<dbReference type="PANTHER" id="PTHR43767">
    <property type="entry name" value="LONG-CHAIN-FATTY-ACID--COA LIGASE"/>
    <property type="match status" value="1"/>
</dbReference>
<feature type="domain" description="AMP-binding enzyme C-terminal" evidence="2">
    <location>
        <begin position="417"/>
        <end position="492"/>
    </location>
</feature>
<evidence type="ECO:0000259" key="2">
    <source>
        <dbReference type="Pfam" id="PF13193"/>
    </source>
</evidence>
<dbReference type="AlphaFoldDB" id="A0A0B0IM26"/>
<dbReference type="Gene3D" id="3.30.300.30">
    <property type="match status" value="1"/>
</dbReference>
<sequence length="506" mass="56548">MNVSELLARNARKYSDHTALLYLGEEMSYRTLDERVTKLASSLRDRGITKGDKVILFFPNVPEFAISYFAVLRLGAITVPVNARLTPHELSYIIEHSEAKAFIGHEMLFETCKDLSSKFQLHWIKTGDRFGHWDSFEDLLTYGSSDVIHCDLKEDELATILYTSGTTGKPKGVLFSYRNILSVATMMAVETEMKSESRMLHIMPLSHSAPLHLFFVAGTYVGATHILHPSFTPEALLELVEQQKPTHFFGAPVAYLLTASHPKLKSTDLSSMKWWIYGGAPLSKNEITYIRNSFRTNQLMCVYGLTEAGPSGTLLCPSEHDAKAGSIGRRAALNTELAIINENGDRVDQGEIGEIALFGEGNMVGYYKDDIKTKETVCNGWLLTGDMAREDEDGYIWIVDRKKDMIICGGINVYPKEIEDALKEYSAITDVAVIGVPHSKWGESIKAYIVTNDPIENPLEICQTFLEGRIAKYKIPHIVECVDDLPRNPTGKILKQVLRGKEGALK</sequence>
<evidence type="ECO:0000259" key="1">
    <source>
        <dbReference type="Pfam" id="PF00501"/>
    </source>
</evidence>
<dbReference type="InterPro" id="IPR042099">
    <property type="entry name" value="ANL_N_sf"/>
</dbReference>
<dbReference type="Pfam" id="PF13193">
    <property type="entry name" value="AMP-binding_C"/>
    <property type="match status" value="1"/>
</dbReference>
<protein>
    <submittedName>
        <fullName evidence="3">O-succinylbenzoate--CoA ligase</fullName>
    </submittedName>
</protein>
<dbReference type="GO" id="GO:0016878">
    <property type="term" value="F:acid-thiol ligase activity"/>
    <property type="evidence" value="ECO:0007669"/>
    <property type="project" value="UniProtKB-ARBA"/>
</dbReference>
<dbReference type="InterPro" id="IPR000873">
    <property type="entry name" value="AMP-dep_synth/lig_dom"/>
</dbReference>
<keyword evidence="4" id="KW-1185">Reference proteome</keyword>
<dbReference type="NCBIfam" id="NF004837">
    <property type="entry name" value="PRK06187.1"/>
    <property type="match status" value="1"/>
</dbReference>
<accession>A0A0B0IM26</accession>
<dbReference type="InterPro" id="IPR050237">
    <property type="entry name" value="ATP-dep_AMP-bd_enzyme"/>
</dbReference>
<dbReference type="PANTHER" id="PTHR43767:SF1">
    <property type="entry name" value="NONRIBOSOMAL PEPTIDE SYNTHASE PES1 (EUROFUNG)-RELATED"/>
    <property type="match status" value="1"/>
</dbReference>
<proteinExistence type="predicted"/>
<dbReference type="PROSITE" id="PS00455">
    <property type="entry name" value="AMP_BINDING"/>
    <property type="match status" value="1"/>
</dbReference>
<evidence type="ECO:0000313" key="4">
    <source>
        <dbReference type="Proteomes" id="UP000030832"/>
    </source>
</evidence>
<dbReference type="Pfam" id="PF00501">
    <property type="entry name" value="AMP-binding"/>
    <property type="match status" value="1"/>
</dbReference>
<dbReference type="OrthoDB" id="9765680at2"/>
<gene>
    <name evidence="3" type="ORF">LQ50_00975</name>
</gene>
<evidence type="ECO:0000313" key="3">
    <source>
        <dbReference type="EMBL" id="KHF41897.1"/>
    </source>
</evidence>
<dbReference type="Gene3D" id="3.40.50.12780">
    <property type="entry name" value="N-terminal domain of ligase-like"/>
    <property type="match status" value="1"/>
</dbReference>
<dbReference type="STRING" id="333138.LQ50_00975"/>
<reference evidence="3 4" key="1">
    <citation type="submission" date="2014-09" db="EMBL/GenBank/DDBJ databases">
        <title>Genome sequencing and annotation of Bacillus Okhensis strain Kh10-101T.</title>
        <authorList>
            <person name="Prakash J.S."/>
        </authorList>
    </citation>
    <scope>NUCLEOTIDE SEQUENCE [LARGE SCALE GENOMIC DNA]</scope>
    <source>
        <strain evidence="4">Kh10-101T</strain>
    </source>
</reference>
<dbReference type="InterPro" id="IPR045851">
    <property type="entry name" value="AMP-bd_C_sf"/>
</dbReference>
<dbReference type="EMBL" id="JRJU01000001">
    <property type="protein sequence ID" value="KHF41897.1"/>
    <property type="molecule type" value="Genomic_DNA"/>
</dbReference>
<feature type="domain" description="AMP-dependent synthetase/ligase" evidence="1">
    <location>
        <begin position="8"/>
        <end position="367"/>
    </location>
</feature>
<keyword evidence="3" id="KW-0436">Ligase</keyword>
<dbReference type="InterPro" id="IPR025110">
    <property type="entry name" value="AMP-bd_C"/>
</dbReference>
<dbReference type="SUPFAM" id="SSF56801">
    <property type="entry name" value="Acetyl-CoA synthetase-like"/>
    <property type="match status" value="1"/>
</dbReference>
<dbReference type="Proteomes" id="UP000030832">
    <property type="component" value="Unassembled WGS sequence"/>
</dbReference>
<name>A0A0B0IM26_9BACI</name>
<comment type="caution">
    <text evidence="3">The sequence shown here is derived from an EMBL/GenBank/DDBJ whole genome shotgun (WGS) entry which is preliminary data.</text>
</comment>
<dbReference type="eggNOG" id="COG0318">
    <property type="taxonomic scope" value="Bacteria"/>
</dbReference>
<dbReference type="RefSeq" id="WP_034625062.1">
    <property type="nucleotide sequence ID" value="NZ_JRJU01000001.1"/>
</dbReference>